<protein>
    <recommendedName>
        <fullName evidence="2">Peroxisomal membrane protein PEX14-like KPWE domain-containing protein</fullName>
    </recommendedName>
</protein>
<dbReference type="PANTHER" id="PTHR40657:SF1">
    <property type="entry name" value="RIKEN CDNA 2310039H08 GENE"/>
    <property type="match status" value="1"/>
</dbReference>
<sequence length="79" mass="8178">MDPAGDASPSDPALTTAESAQASVTLSQLLQLVQQGRELPGLKRRDIAATHGEPTASQLPRRPKPWEAAGSAEAPAPPL</sequence>
<feature type="region of interest" description="Disordered" evidence="1">
    <location>
        <begin position="45"/>
        <end position="79"/>
    </location>
</feature>
<dbReference type="InterPro" id="IPR039995">
    <property type="entry name" value="PEX39"/>
</dbReference>
<feature type="compositionally biased region" description="Low complexity" evidence="1">
    <location>
        <begin position="66"/>
        <end position="79"/>
    </location>
</feature>
<dbReference type="Proteomes" id="UP000585614">
    <property type="component" value="Unassembled WGS sequence"/>
</dbReference>
<feature type="region of interest" description="Disordered" evidence="1">
    <location>
        <begin position="1"/>
        <end position="20"/>
    </location>
</feature>
<accession>A0A7J7YQ32</accession>
<name>A0A7J7YQ32_RHIFE</name>
<reference evidence="3 4" key="1">
    <citation type="journal article" date="2020" name="Nature">
        <title>Six reference-quality genomes reveal evolution of bat adaptations.</title>
        <authorList>
            <person name="Jebb D."/>
            <person name="Huang Z."/>
            <person name="Pippel M."/>
            <person name="Hughes G.M."/>
            <person name="Lavrichenko K."/>
            <person name="Devanna P."/>
            <person name="Winkler S."/>
            <person name="Jermiin L.S."/>
            <person name="Skirmuntt E.C."/>
            <person name="Katzourakis A."/>
            <person name="Burkitt-Gray L."/>
            <person name="Ray D.A."/>
            <person name="Sullivan K.A.M."/>
            <person name="Roscito J.G."/>
            <person name="Kirilenko B.M."/>
            <person name="Davalos L.M."/>
            <person name="Corthals A.P."/>
            <person name="Power M.L."/>
            <person name="Jones G."/>
            <person name="Ransome R.D."/>
            <person name="Dechmann D.K.N."/>
            <person name="Locatelli A.G."/>
            <person name="Puechmaille S.J."/>
            <person name="Fedrigo O."/>
            <person name="Jarvis E.D."/>
            <person name="Hiller M."/>
            <person name="Vernes S.C."/>
            <person name="Myers E.W."/>
            <person name="Teeling E.C."/>
        </authorList>
    </citation>
    <scope>NUCLEOTIDE SEQUENCE [LARGE SCALE GENOMIC DNA]</scope>
    <source>
        <strain evidence="3">MRhiFer1</strain>
        <tissue evidence="3">Lung</tissue>
    </source>
</reference>
<evidence type="ECO:0000256" key="1">
    <source>
        <dbReference type="SAM" id="MobiDB-lite"/>
    </source>
</evidence>
<feature type="domain" description="Peroxisomal membrane protein PEX14-like KPWE" evidence="2">
    <location>
        <begin position="23"/>
        <end position="67"/>
    </location>
</feature>
<gene>
    <name evidence="3" type="ORF">mRhiFer1_001918</name>
</gene>
<dbReference type="InterPro" id="IPR040554">
    <property type="entry name" value="KPWE_PEX14_dom"/>
</dbReference>
<proteinExistence type="predicted"/>
<evidence type="ECO:0000259" key="2">
    <source>
        <dbReference type="Pfam" id="PF17733"/>
    </source>
</evidence>
<dbReference type="EMBL" id="JACAGC010000005">
    <property type="protein sequence ID" value="KAF6364147.1"/>
    <property type="molecule type" value="Genomic_DNA"/>
</dbReference>
<dbReference type="Pfam" id="PF17733">
    <property type="entry name" value="KPWE_dom"/>
    <property type="match status" value="1"/>
</dbReference>
<dbReference type="AlphaFoldDB" id="A0A7J7YQ32"/>
<evidence type="ECO:0000313" key="4">
    <source>
        <dbReference type="Proteomes" id="UP000585614"/>
    </source>
</evidence>
<organism evidence="3 4">
    <name type="scientific">Rhinolophus ferrumequinum</name>
    <name type="common">Greater horseshoe bat</name>
    <dbReference type="NCBI Taxonomy" id="59479"/>
    <lineage>
        <taxon>Eukaryota</taxon>
        <taxon>Metazoa</taxon>
        <taxon>Chordata</taxon>
        <taxon>Craniata</taxon>
        <taxon>Vertebrata</taxon>
        <taxon>Euteleostomi</taxon>
        <taxon>Mammalia</taxon>
        <taxon>Eutheria</taxon>
        <taxon>Laurasiatheria</taxon>
        <taxon>Chiroptera</taxon>
        <taxon>Yinpterochiroptera</taxon>
        <taxon>Rhinolophoidea</taxon>
        <taxon>Rhinolophidae</taxon>
        <taxon>Rhinolophinae</taxon>
        <taxon>Rhinolophus</taxon>
    </lineage>
</organism>
<comment type="caution">
    <text evidence="3">The sequence shown here is derived from an EMBL/GenBank/DDBJ whole genome shotgun (WGS) entry which is preliminary data.</text>
</comment>
<evidence type="ECO:0000313" key="3">
    <source>
        <dbReference type="EMBL" id="KAF6364147.1"/>
    </source>
</evidence>
<dbReference type="PANTHER" id="PTHR40657">
    <property type="entry name" value="HYPOTHETICAL PROTEIN LOC681367"/>
    <property type="match status" value="1"/>
</dbReference>